<evidence type="ECO:0000256" key="1">
    <source>
        <dbReference type="ARBA" id="ARBA00006121"/>
    </source>
</evidence>
<accession>A0A0C1E969</accession>
<reference evidence="2 3" key="1">
    <citation type="journal article" date="2014" name="Mol. Biol. Evol.">
        <title>Massive expansion of Ubiquitination-related gene families within the Chlamydiae.</title>
        <authorList>
            <person name="Domman D."/>
            <person name="Collingro A."/>
            <person name="Lagkouvardos I."/>
            <person name="Gehre L."/>
            <person name="Weinmaier T."/>
            <person name="Rattei T."/>
            <person name="Subtil A."/>
            <person name="Horn M."/>
        </authorList>
    </citation>
    <scope>NUCLEOTIDE SEQUENCE [LARGE SCALE GENOMIC DNA]</scope>
    <source>
        <strain evidence="2 3">OEW1</strain>
    </source>
</reference>
<evidence type="ECO:0000313" key="3">
    <source>
        <dbReference type="Proteomes" id="UP000031307"/>
    </source>
</evidence>
<comment type="similarity">
    <text evidence="1">Belongs to the UPF0137 (pGP6-D) family.</text>
</comment>
<dbReference type="Proteomes" id="UP000031307">
    <property type="component" value="Unassembled WGS sequence"/>
</dbReference>
<dbReference type="EMBL" id="JSAM01000111">
    <property type="protein sequence ID" value="KIA76618.1"/>
    <property type="molecule type" value="Genomic_DNA"/>
</dbReference>
<gene>
    <name evidence="2" type="ORF">DB43_AA00430</name>
</gene>
<protein>
    <submittedName>
        <fullName evidence="2">Virulence plasmid protein pGP6-D-related protein</fullName>
    </submittedName>
</protein>
<dbReference type="InterPro" id="IPR005350">
    <property type="entry name" value="UPF0137"/>
</dbReference>
<name>A0A0C1E969_9BACT</name>
<proteinExistence type="inferred from homology"/>
<sequence>MKRMDMANVNALLSERLNTNRQSTKMAKMAHASATGNLTSFSGIFSISDLSDKEKQLLEDILKEYTTGEQNPEHDLPALMQLTSEVKAINSQAIMLHGERIKKVHDILIQYKEGAFTTWLIAAYGNRQTPYNFMQYYELHAKVPKKLHAVVDSMPKQAIYTLASRDVNFEKKLEFIESYNGETKTELLAKIRTWFPLPQEDKRQANIKETLVQGLTRLHKLVKQNTFRLSKDEKNHVKDLIEKLSNQIDQK</sequence>
<evidence type="ECO:0000313" key="2">
    <source>
        <dbReference type="EMBL" id="KIA76618.1"/>
    </source>
</evidence>
<dbReference type="AlphaFoldDB" id="A0A0C1E969"/>
<organism evidence="2 3">
    <name type="scientific">Parachlamydia acanthamoebae</name>
    <dbReference type="NCBI Taxonomy" id="83552"/>
    <lineage>
        <taxon>Bacteria</taxon>
        <taxon>Pseudomonadati</taxon>
        <taxon>Chlamydiota</taxon>
        <taxon>Chlamydiia</taxon>
        <taxon>Parachlamydiales</taxon>
        <taxon>Parachlamydiaceae</taxon>
        <taxon>Parachlamydia</taxon>
    </lineage>
</organism>
<dbReference type="PATRIC" id="fig|83552.4.peg.2267"/>
<comment type="caution">
    <text evidence="2">The sequence shown here is derived from an EMBL/GenBank/DDBJ whole genome shotgun (WGS) entry which is preliminary data.</text>
</comment>
<dbReference type="Pfam" id="PF03677">
    <property type="entry name" value="UPF0137"/>
    <property type="match status" value="1"/>
</dbReference>